<organism evidence="1 2">
    <name type="scientific">Diploptera punctata</name>
    <name type="common">Pacific beetle cockroach</name>
    <dbReference type="NCBI Taxonomy" id="6984"/>
    <lineage>
        <taxon>Eukaryota</taxon>
        <taxon>Metazoa</taxon>
        <taxon>Ecdysozoa</taxon>
        <taxon>Arthropoda</taxon>
        <taxon>Hexapoda</taxon>
        <taxon>Insecta</taxon>
        <taxon>Pterygota</taxon>
        <taxon>Neoptera</taxon>
        <taxon>Polyneoptera</taxon>
        <taxon>Dictyoptera</taxon>
        <taxon>Blattodea</taxon>
        <taxon>Blaberoidea</taxon>
        <taxon>Blaberidae</taxon>
        <taxon>Diplopterinae</taxon>
        <taxon>Diploptera</taxon>
    </lineage>
</organism>
<gene>
    <name evidence="1" type="ORF">L9F63_000627</name>
</gene>
<proteinExistence type="predicted"/>
<reference evidence="1" key="2">
    <citation type="submission" date="2023-05" db="EMBL/GenBank/DDBJ databases">
        <authorList>
            <person name="Fouks B."/>
        </authorList>
    </citation>
    <scope>NUCLEOTIDE SEQUENCE</scope>
    <source>
        <strain evidence="1">Stay&amp;Tobe</strain>
        <tissue evidence="1">Testes</tissue>
    </source>
</reference>
<comment type="caution">
    <text evidence="1">The sequence shown here is derived from an EMBL/GenBank/DDBJ whole genome shotgun (WGS) entry which is preliminary data.</text>
</comment>
<feature type="non-terminal residue" evidence="1">
    <location>
        <position position="66"/>
    </location>
</feature>
<sequence>FDVFFHAEHENDTEIVISVSEILLNFDEFKNNRNSSEYNVIFLIARESGSTGIGSSLECGTRPVAE</sequence>
<evidence type="ECO:0000313" key="1">
    <source>
        <dbReference type="EMBL" id="KAJ9601207.1"/>
    </source>
</evidence>
<reference evidence="1" key="1">
    <citation type="journal article" date="2023" name="IScience">
        <title>Live-bearing cockroach genome reveals convergent evolutionary mechanisms linked to viviparity in insects and beyond.</title>
        <authorList>
            <person name="Fouks B."/>
            <person name="Harrison M.C."/>
            <person name="Mikhailova A.A."/>
            <person name="Marchal E."/>
            <person name="English S."/>
            <person name="Carruthers M."/>
            <person name="Jennings E.C."/>
            <person name="Chiamaka E.L."/>
            <person name="Frigard R.A."/>
            <person name="Pippel M."/>
            <person name="Attardo G.M."/>
            <person name="Benoit J.B."/>
            <person name="Bornberg-Bauer E."/>
            <person name="Tobe S.S."/>
        </authorList>
    </citation>
    <scope>NUCLEOTIDE SEQUENCE</scope>
    <source>
        <strain evidence="1">Stay&amp;Tobe</strain>
    </source>
</reference>
<dbReference type="EMBL" id="JASPKZ010000031">
    <property type="protein sequence ID" value="KAJ9601207.1"/>
    <property type="molecule type" value="Genomic_DNA"/>
</dbReference>
<dbReference type="AlphaFoldDB" id="A0AAD8ALB1"/>
<accession>A0AAD8ALB1</accession>
<feature type="non-terminal residue" evidence="1">
    <location>
        <position position="1"/>
    </location>
</feature>
<keyword evidence="2" id="KW-1185">Reference proteome</keyword>
<protein>
    <submittedName>
        <fullName evidence="1">Uncharacterized protein</fullName>
    </submittedName>
</protein>
<dbReference type="Proteomes" id="UP001233999">
    <property type="component" value="Unassembled WGS sequence"/>
</dbReference>
<evidence type="ECO:0000313" key="2">
    <source>
        <dbReference type="Proteomes" id="UP001233999"/>
    </source>
</evidence>
<name>A0AAD8ALB1_DIPPU</name>